<name>A0AAV4EJV6_9GAST</name>
<proteinExistence type="predicted"/>
<reference evidence="7 8" key="1">
    <citation type="journal article" date="2021" name="Elife">
        <title>Chloroplast acquisition without the gene transfer in kleptoplastic sea slugs, Plakobranchus ocellatus.</title>
        <authorList>
            <person name="Maeda T."/>
            <person name="Takahashi S."/>
            <person name="Yoshida T."/>
            <person name="Shimamura S."/>
            <person name="Takaki Y."/>
            <person name="Nagai Y."/>
            <person name="Toyoda A."/>
            <person name="Suzuki Y."/>
            <person name="Arimoto A."/>
            <person name="Ishii H."/>
            <person name="Satoh N."/>
            <person name="Nishiyama T."/>
            <person name="Hasebe M."/>
            <person name="Maruyama T."/>
            <person name="Minagawa J."/>
            <person name="Obokata J."/>
            <person name="Shigenobu S."/>
        </authorList>
    </citation>
    <scope>NUCLEOTIDE SEQUENCE [LARGE SCALE GENOMIC DNA]</scope>
</reference>
<evidence type="ECO:0000256" key="4">
    <source>
        <dbReference type="ARBA" id="ARBA00022989"/>
    </source>
</evidence>
<dbReference type="AlphaFoldDB" id="A0AAV4EJV6"/>
<dbReference type="Pfam" id="PF00209">
    <property type="entry name" value="SNF"/>
    <property type="match status" value="1"/>
</dbReference>
<feature type="transmembrane region" description="Helical" evidence="6">
    <location>
        <begin position="85"/>
        <end position="110"/>
    </location>
</feature>
<gene>
    <name evidence="7" type="ORF">ElyMa_000087800</name>
</gene>
<dbReference type="PROSITE" id="PS50267">
    <property type="entry name" value="NA_NEUROTRAN_SYMP_3"/>
    <property type="match status" value="1"/>
</dbReference>
<dbReference type="GO" id="GO:0005886">
    <property type="term" value="C:plasma membrane"/>
    <property type="evidence" value="ECO:0007669"/>
    <property type="project" value="TreeGrafter"/>
</dbReference>
<dbReference type="SUPFAM" id="SSF161070">
    <property type="entry name" value="SNF-like"/>
    <property type="match status" value="1"/>
</dbReference>
<evidence type="ECO:0000256" key="3">
    <source>
        <dbReference type="ARBA" id="ARBA00022692"/>
    </source>
</evidence>
<evidence type="ECO:0000256" key="2">
    <source>
        <dbReference type="ARBA" id="ARBA00022448"/>
    </source>
</evidence>
<feature type="transmembrane region" description="Helical" evidence="6">
    <location>
        <begin position="12"/>
        <end position="33"/>
    </location>
</feature>
<evidence type="ECO:0000256" key="1">
    <source>
        <dbReference type="ARBA" id="ARBA00004141"/>
    </source>
</evidence>
<dbReference type="PANTHER" id="PTHR11616:SF240">
    <property type="entry name" value="BLOATED TUBULES, ISOFORM B-RELATED"/>
    <property type="match status" value="1"/>
</dbReference>
<evidence type="ECO:0000256" key="6">
    <source>
        <dbReference type="SAM" id="Phobius"/>
    </source>
</evidence>
<keyword evidence="2" id="KW-0813">Transport</keyword>
<dbReference type="InterPro" id="IPR000175">
    <property type="entry name" value="Na/ntran_symport"/>
</dbReference>
<comment type="subcellular location">
    <subcellularLocation>
        <location evidence="1">Membrane</location>
        <topology evidence="1">Multi-pass membrane protein</topology>
    </subcellularLocation>
</comment>
<evidence type="ECO:0000313" key="8">
    <source>
        <dbReference type="Proteomes" id="UP000762676"/>
    </source>
</evidence>
<keyword evidence="3 6" id="KW-0812">Transmembrane</keyword>
<protein>
    <submittedName>
        <fullName evidence="7">Transporter</fullName>
    </submittedName>
</protein>
<keyword evidence="5 6" id="KW-0472">Membrane</keyword>
<dbReference type="PRINTS" id="PR00176">
    <property type="entry name" value="NANEUSMPORT"/>
</dbReference>
<evidence type="ECO:0000313" key="7">
    <source>
        <dbReference type="EMBL" id="GFR60753.1"/>
    </source>
</evidence>
<comment type="caution">
    <text evidence="7">The sequence shown here is derived from an EMBL/GenBank/DDBJ whole genome shotgun (WGS) entry which is preliminary data.</text>
</comment>
<feature type="transmembrane region" description="Helical" evidence="6">
    <location>
        <begin position="54"/>
        <end position="73"/>
    </location>
</feature>
<accession>A0AAV4EJV6</accession>
<sequence length="179" mass="20202">MYVVQLFDNYAATYSLLATGLTECFALAWVYGCDRFLSDIETMLGKRPHKIWSISWRFVAPISLFVILIFTLVHPDRTKYEDYMFPAWADGIGVCISLASILAIPGVAIYKVVSAMCFGGSSDGLQQTVQKLSKPTPDWGPRKKEHRMLVKGDHYMNSAVPTEVVTHTSQQPMMLHDYK</sequence>
<evidence type="ECO:0000256" key="5">
    <source>
        <dbReference type="ARBA" id="ARBA00023136"/>
    </source>
</evidence>
<keyword evidence="4 6" id="KW-1133">Transmembrane helix</keyword>
<dbReference type="PANTHER" id="PTHR11616">
    <property type="entry name" value="SODIUM/CHLORIDE DEPENDENT TRANSPORTER"/>
    <property type="match status" value="1"/>
</dbReference>
<dbReference type="EMBL" id="BMAT01000151">
    <property type="protein sequence ID" value="GFR60753.1"/>
    <property type="molecule type" value="Genomic_DNA"/>
</dbReference>
<keyword evidence="8" id="KW-1185">Reference proteome</keyword>
<organism evidence="7 8">
    <name type="scientific">Elysia marginata</name>
    <dbReference type="NCBI Taxonomy" id="1093978"/>
    <lineage>
        <taxon>Eukaryota</taxon>
        <taxon>Metazoa</taxon>
        <taxon>Spiralia</taxon>
        <taxon>Lophotrochozoa</taxon>
        <taxon>Mollusca</taxon>
        <taxon>Gastropoda</taxon>
        <taxon>Heterobranchia</taxon>
        <taxon>Euthyneura</taxon>
        <taxon>Panpulmonata</taxon>
        <taxon>Sacoglossa</taxon>
        <taxon>Placobranchoidea</taxon>
        <taxon>Plakobranchidae</taxon>
        <taxon>Elysia</taxon>
    </lineage>
</organism>
<dbReference type="Proteomes" id="UP000762676">
    <property type="component" value="Unassembled WGS sequence"/>
</dbReference>
<dbReference type="GO" id="GO:0015375">
    <property type="term" value="F:glycine:sodium symporter activity"/>
    <property type="evidence" value="ECO:0007669"/>
    <property type="project" value="TreeGrafter"/>
</dbReference>
<dbReference type="InterPro" id="IPR037272">
    <property type="entry name" value="SNS_sf"/>
</dbReference>